<feature type="chain" id="PRO_5043501828" evidence="1">
    <location>
        <begin position="23"/>
        <end position="232"/>
    </location>
</feature>
<dbReference type="KEGG" id="osu:NT6N_31130"/>
<evidence type="ECO:0000256" key="1">
    <source>
        <dbReference type="SAM" id="SignalP"/>
    </source>
</evidence>
<organism evidence="2">
    <name type="scientific">Oceaniferula spumae</name>
    <dbReference type="NCBI Taxonomy" id="2979115"/>
    <lineage>
        <taxon>Bacteria</taxon>
        <taxon>Pseudomonadati</taxon>
        <taxon>Verrucomicrobiota</taxon>
        <taxon>Verrucomicrobiia</taxon>
        <taxon>Verrucomicrobiales</taxon>
        <taxon>Verrucomicrobiaceae</taxon>
        <taxon>Oceaniferula</taxon>
    </lineage>
</organism>
<name>A0AAT9FQ22_9BACT</name>
<proteinExistence type="predicted"/>
<evidence type="ECO:0000313" key="2">
    <source>
        <dbReference type="EMBL" id="BDS08073.1"/>
    </source>
</evidence>
<sequence>MRVRFLILFMLGLAGFSGVAEAAPNQNHLILCGGPALRKWEDLRVQRDQHDRWWANFVRGSTLRMVEIRRAYGPDAPITWMVYRAGYAERGREDGKPYVKWITELAAKRKVTLVWVHTGTDVINTINRQPSRSVVTFDFFGHSNKHCFLLDYSCEIIGVSKSWIHENDLSRIKGGVFSRNASCQSWGCHTGESMSAVWKRAVGISMIGARGKTNYEPVGQGQMPSVSGQWVR</sequence>
<feature type="signal peptide" evidence="1">
    <location>
        <begin position="1"/>
        <end position="22"/>
    </location>
</feature>
<dbReference type="AlphaFoldDB" id="A0AAT9FQ22"/>
<protein>
    <submittedName>
        <fullName evidence="2">Uncharacterized protein</fullName>
    </submittedName>
</protein>
<reference evidence="2" key="1">
    <citation type="submission" date="2024-07" db="EMBL/GenBank/DDBJ databases">
        <title>Complete genome sequence of Verrucomicrobiaceae bacterium NT6N.</title>
        <authorList>
            <person name="Huang C."/>
            <person name="Takami H."/>
            <person name="Hamasaki K."/>
        </authorList>
    </citation>
    <scope>NUCLEOTIDE SEQUENCE</scope>
    <source>
        <strain evidence="2">NT6N</strain>
    </source>
</reference>
<gene>
    <name evidence="2" type="ORF">NT6N_31130</name>
</gene>
<accession>A0AAT9FQ22</accession>
<dbReference type="EMBL" id="AP026866">
    <property type="protein sequence ID" value="BDS08073.1"/>
    <property type="molecule type" value="Genomic_DNA"/>
</dbReference>
<keyword evidence="1" id="KW-0732">Signal</keyword>